<dbReference type="EMBL" id="PNBA02000022">
    <property type="protein sequence ID" value="KAG6386341.1"/>
    <property type="molecule type" value="Genomic_DNA"/>
</dbReference>
<comment type="caution">
    <text evidence="3">The sequence shown here is derived from an EMBL/GenBank/DDBJ whole genome shotgun (WGS) entry which is preliminary data.</text>
</comment>
<feature type="region of interest" description="Disordered" evidence="1">
    <location>
        <begin position="199"/>
        <end position="316"/>
    </location>
</feature>
<name>A0A8X8W205_SALSN</name>
<dbReference type="AlphaFoldDB" id="A0A8X8W205"/>
<feature type="compositionally biased region" description="Low complexity" evidence="1">
    <location>
        <begin position="215"/>
        <end position="228"/>
    </location>
</feature>
<dbReference type="Proteomes" id="UP000298416">
    <property type="component" value="Unassembled WGS sequence"/>
</dbReference>
<proteinExistence type="predicted"/>
<reference evidence="3" key="2">
    <citation type="submission" date="2020-08" db="EMBL/GenBank/DDBJ databases">
        <title>Plant Genome Project.</title>
        <authorList>
            <person name="Zhang R.-G."/>
        </authorList>
    </citation>
    <scope>NUCLEOTIDE SEQUENCE</scope>
    <source>
        <strain evidence="3">Huo1</strain>
        <tissue evidence="3">Leaf</tissue>
    </source>
</reference>
<feature type="region of interest" description="Disordered" evidence="1">
    <location>
        <begin position="471"/>
        <end position="535"/>
    </location>
</feature>
<keyword evidence="4" id="KW-1185">Reference proteome</keyword>
<evidence type="ECO:0000313" key="3">
    <source>
        <dbReference type="EMBL" id="KAG6386341.1"/>
    </source>
</evidence>
<feature type="compositionally biased region" description="Low complexity" evidence="1">
    <location>
        <begin position="499"/>
        <end position="513"/>
    </location>
</feature>
<dbReference type="PANTHER" id="PTHR46836">
    <property type="entry name" value="AFADIN"/>
    <property type="match status" value="1"/>
</dbReference>
<protein>
    <recommendedName>
        <fullName evidence="2">DUF4378 domain-containing protein</fullName>
    </recommendedName>
</protein>
<sequence length="964" mass="108529">MIGSGLHQFQKHRVSPDSGSHNNASIRTDVSLEIRESSFVRAADRPSSNLLAERQCKETEPKTRSLRGIARLIRLEGLSSLWSIHKQKKRLFESYMLNNTAINIEPTRRLYDSQSSRGSPKKQQEFKDVYEDLEASSFVNGYCSPRRSSSSMLSKDVMALIQQNLNSKRLTYDDTISEKFYVSEHLDGSLDMLDSTMQVGRKKNSSGNLVHDELGTSSSSLGSSTTLLNPPNSVKYRNGKSRRADRDITGKHGTNYYPNGDDDLLLDPHYQHRARSTGKRSDIKSKEKNKKRTPPTPIVLLKPNPGDMEDDNGSSPYHSQNYFPNTAEVTGHPSVVSVKELSWRKTKAFYEAEFSDHVSEKASTKESRKIAKKVTRRLRDVFDKNEAAIKSGFRGYSLHECIFGAKESDTDSGLEMFKWSSKSSLVDDSKKENHASSRSLNKEAKVRLAERWKITHKYRDLEIVGEGSTLGEMLSAPDGERRSSKTAYGHNDRSSKTLIGDNGSSIQNGISGPISGGGSKNKTERSRSRSLPPIGGSIRGSCTWHNILDNEKCLSHRNPINYGTSNVIKQYPSHKDDFSSQSSKFSGEEPLPCLPISIEERDSSIEARLEIQMEANVKDLPYQQLTFQIEEKDKCSAGDVPEIMAAEHGITTLVSKTSLLHPSETSVENESSNPTAHGQKLFWLLRLRSIVAYMILYNDSGGLSEAVLLLLFLEMHQEVTDDHLGIEAVSLKSSKNADYASPVSILKTPFVWHASSSSENSERVSAEVNVAIELRMQLHLLKMEYDAYDNTSTHTPIGKYFMRTEGWEAYYTLDVLTQAGLQEFGFDLFRIIWHIPDCPLDTGLFDILEEKYHYEVAVSRPERMLLFDRINSALSQIFLKHVDVHPWVMSKLAGSLLLTRRKERARSTVEKLISQEESANGLQGAERKLDWETHWQDPVEEISLTGNEIGDLLIDDLLSEFLFD</sequence>
<feature type="region of interest" description="Disordered" evidence="1">
    <location>
        <begin position="1"/>
        <end position="25"/>
    </location>
</feature>
<dbReference type="Pfam" id="PF14309">
    <property type="entry name" value="DUF4378"/>
    <property type="match status" value="1"/>
</dbReference>
<dbReference type="PANTHER" id="PTHR46836:SF8">
    <property type="entry name" value="AFADIN"/>
    <property type="match status" value="1"/>
</dbReference>
<reference evidence="3" key="1">
    <citation type="submission" date="2018-01" db="EMBL/GenBank/DDBJ databases">
        <authorList>
            <person name="Mao J.F."/>
        </authorList>
    </citation>
    <scope>NUCLEOTIDE SEQUENCE</scope>
    <source>
        <strain evidence="3">Huo1</strain>
        <tissue evidence="3">Leaf</tissue>
    </source>
</reference>
<evidence type="ECO:0000259" key="2">
    <source>
        <dbReference type="Pfam" id="PF14309"/>
    </source>
</evidence>
<accession>A0A8X8W205</accession>
<gene>
    <name evidence="3" type="ORF">SASPL_155239</name>
</gene>
<organism evidence="3">
    <name type="scientific">Salvia splendens</name>
    <name type="common">Scarlet sage</name>
    <dbReference type="NCBI Taxonomy" id="180675"/>
    <lineage>
        <taxon>Eukaryota</taxon>
        <taxon>Viridiplantae</taxon>
        <taxon>Streptophyta</taxon>
        <taxon>Embryophyta</taxon>
        <taxon>Tracheophyta</taxon>
        <taxon>Spermatophyta</taxon>
        <taxon>Magnoliopsida</taxon>
        <taxon>eudicotyledons</taxon>
        <taxon>Gunneridae</taxon>
        <taxon>Pentapetalae</taxon>
        <taxon>asterids</taxon>
        <taxon>lamiids</taxon>
        <taxon>Lamiales</taxon>
        <taxon>Lamiaceae</taxon>
        <taxon>Nepetoideae</taxon>
        <taxon>Mentheae</taxon>
        <taxon>Salviinae</taxon>
        <taxon>Salvia</taxon>
        <taxon>Salvia subgen. Calosphace</taxon>
        <taxon>core Calosphace</taxon>
    </lineage>
</organism>
<evidence type="ECO:0000313" key="4">
    <source>
        <dbReference type="Proteomes" id="UP000298416"/>
    </source>
</evidence>
<feature type="domain" description="DUF4378" evidence="2">
    <location>
        <begin position="811"/>
        <end position="960"/>
    </location>
</feature>
<evidence type="ECO:0000256" key="1">
    <source>
        <dbReference type="SAM" id="MobiDB-lite"/>
    </source>
</evidence>
<dbReference type="InterPro" id="IPR025486">
    <property type="entry name" value="DUF4378"/>
</dbReference>